<feature type="domain" description="N-acetyltransferase" evidence="1">
    <location>
        <begin position="1"/>
        <end position="94"/>
    </location>
</feature>
<dbReference type="PROSITE" id="PS51186">
    <property type="entry name" value="GNAT"/>
    <property type="match status" value="1"/>
</dbReference>
<dbReference type="GO" id="GO:0016747">
    <property type="term" value="F:acyltransferase activity, transferring groups other than amino-acyl groups"/>
    <property type="evidence" value="ECO:0007669"/>
    <property type="project" value="InterPro"/>
</dbReference>
<gene>
    <name evidence="2" type="ORF">METZ01_LOCUS385606</name>
</gene>
<evidence type="ECO:0000259" key="1">
    <source>
        <dbReference type="PROSITE" id="PS51186"/>
    </source>
</evidence>
<dbReference type="Gene3D" id="3.40.630.30">
    <property type="match status" value="1"/>
</dbReference>
<dbReference type="CDD" id="cd04301">
    <property type="entry name" value="NAT_SF"/>
    <property type="match status" value="1"/>
</dbReference>
<dbReference type="AlphaFoldDB" id="A0A382UF56"/>
<organism evidence="2">
    <name type="scientific">marine metagenome</name>
    <dbReference type="NCBI Taxonomy" id="408172"/>
    <lineage>
        <taxon>unclassified sequences</taxon>
        <taxon>metagenomes</taxon>
        <taxon>ecological metagenomes</taxon>
    </lineage>
</organism>
<protein>
    <recommendedName>
        <fullName evidence="1">N-acetyltransferase domain-containing protein</fullName>
    </recommendedName>
</protein>
<dbReference type="SUPFAM" id="SSF55729">
    <property type="entry name" value="Acyl-CoA N-acyltransferases (Nat)"/>
    <property type="match status" value="1"/>
</dbReference>
<dbReference type="InterPro" id="IPR016181">
    <property type="entry name" value="Acyl_CoA_acyltransferase"/>
</dbReference>
<accession>A0A382UF56</accession>
<dbReference type="InterPro" id="IPR000182">
    <property type="entry name" value="GNAT_dom"/>
</dbReference>
<reference evidence="2" key="1">
    <citation type="submission" date="2018-05" db="EMBL/GenBank/DDBJ databases">
        <authorList>
            <person name="Lanie J.A."/>
            <person name="Ng W.-L."/>
            <person name="Kazmierczak K.M."/>
            <person name="Andrzejewski T.M."/>
            <person name="Davidsen T.M."/>
            <person name="Wayne K.J."/>
            <person name="Tettelin H."/>
            <person name="Glass J.I."/>
            <person name="Rusch D."/>
            <person name="Podicherti R."/>
            <person name="Tsui H.-C.T."/>
            <person name="Winkler M.E."/>
        </authorList>
    </citation>
    <scope>NUCLEOTIDE SEQUENCE</scope>
</reference>
<dbReference type="Pfam" id="PF13673">
    <property type="entry name" value="Acetyltransf_10"/>
    <property type="match status" value="1"/>
</dbReference>
<sequence length="98" mass="11450">MATINKRPVGTFRWRKTFKGIKLERLAVLQEHRKHGIGGKLTQFVIDQISDEDKIYLNAQENVIHFYSRRGFHPVGSIFKEAGIPHQEMTFIRESINK</sequence>
<name>A0A382UF56_9ZZZZ</name>
<proteinExistence type="predicted"/>
<dbReference type="EMBL" id="UINC01143689">
    <property type="protein sequence ID" value="SVD32752.1"/>
    <property type="molecule type" value="Genomic_DNA"/>
</dbReference>
<evidence type="ECO:0000313" key="2">
    <source>
        <dbReference type="EMBL" id="SVD32752.1"/>
    </source>
</evidence>